<accession>S3CP85</accession>
<feature type="region of interest" description="Disordered" evidence="1">
    <location>
        <begin position="1"/>
        <end position="268"/>
    </location>
</feature>
<dbReference type="OrthoDB" id="5240840at2759"/>
<feature type="region of interest" description="Disordered" evidence="1">
    <location>
        <begin position="434"/>
        <end position="465"/>
    </location>
</feature>
<protein>
    <submittedName>
        <fullName evidence="3">Uncharacterized protein</fullName>
    </submittedName>
</protein>
<feature type="compositionally biased region" description="Polar residues" evidence="1">
    <location>
        <begin position="396"/>
        <end position="406"/>
    </location>
</feature>
<keyword evidence="2" id="KW-0812">Transmembrane</keyword>
<feature type="compositionally biased region" description="Low complexity" evidence="1">
    <location>
        <begin position="115"/>
        <end position="129"/>
    </location>
</feature>
<keyword evidence="4" id="KW-1185">Reference proteome</keyword>
<dbReference type="EMBL" id="KE145370">
    <property type="protein sequence ID" value="EPE26974.1"/>
    <property type="molecule type" value="Genomic_DNA"/>
</dbReference>
<feature type="transmembrane region" description="Helical" evidence="2">
    <location>
        <begin position="275"/>
        <end position="296"/>
    </location>
</feature>
<feature type="compositionally biased region" description="Basic and acidic residues" evidence="1">
    <location>
        <begin position="318"/>
        <end position="337"/>
    </location>
</feature>
<dbReference type="Proteomes" id="UP000016922">
    <property type="component" value="Unassembled WGS sequence"/>
</dbReference>
<dbReference type="AlphaFoldDB" id="S3CP85"/>
<feature type="compositionally biased region" description="Low complexity" evidence="1">
    <location>
        <begin position="190"/>
        <end position="204"/>
    </location>
</feature>
<feature type="region of interest" description="Disordered" evidence="1">
    <location>
        <begin position="565"/>
        <end position="595"/>
    </location>
</feature>
<feature type="compositionally biased region" description="Pro residues" evidence="1">
    <location>
        <begin position="65"/>
        <end position="114"/>
    </location>
</feature>
<gene>
    <name evidence="3" type="ORF">GLAREA_02888</name>
</gene>
<dbReference type="OMA" id="TTHRNKF"/>
<name>S3CP85_GLAL2</name>
<evidence type="ECO:0000313" key="3">
    <source>
        <dbReference type="EMBL" id="EPE26974.1"/>
    </source>
</evidence>
<feature type="compositionally biased region" description="Polar residues" evidence="1">
    <location>
        <begin position="661"/>
        <end position="671"/>
    </location>
</feature>
<feature type="compositionally biased region" description="Low complexity" evidence="1">
    <location>
        <begin position="36"/>
        <end position="63"/>
    </location>
</feature>
<sequence>MANLPAGNFITNVAGKQCTAVPRSIGGGGGGGGGAASSAAAVTTTAAADTTTSTPPPAAETTAIQPPPVVPPVAVPTSAPSPPSPPTPPNPPSPPSSPPPGPLLSAPAPPPPPGAAKTSSSTSVAAAPPSSTPIPSPTSLTPVESPTSVVSPIAVPVTTSAPELSSATTKPLSISSSVPLANLTPRPVISSESTASKSTTPTTSFGTPLAQLQSDLRSNVTPSPTTFSTEQASKTGLSSLELSLPTSSSNSVPGTEASATDGGISSNPKASAAPLVGGLLGAMGFIAGIALLFFFLKKRRARRDSLLTPMDSGAQNDFYRDEKSQRPAQFDEKWDPDMTNRTQGSHIKISAAAFTSKVVGIGATIKAKVIRNRSASPSVNLNRGNSQFLDGPIPQHSRNNSMLSGSTNKLAAKDRFTNWISRIRDGAAQKIGLRKASKPFDPFAGARTGSQKQTQSNPQPDFSQLLGMDDRELQLESERRRANLGKTQSNSSLPPLGSLGLSFSTMKDVFADPVKAPAPNSNPFTDPIVQPKYPFGEPVSTPQPSMAKQNTYVADVRRSRGQSLDAGGALLVANTRPPSGEPVSRYPSSIAPSHDSYRDTVFSSFSANVRKGKGRSDPFDLERPELWQPPNSGPPNPRASGRPRGASISNVRGSNARLPPLTTSNLRTQDPSGYGQPRVVSQADASRNSNTGTYESKYSSGVSSLDAWGDPGPDLGPGSTNTSMRGNVSSNGGSQDFGRMGVGAGDVSPLSVDSGRENKNRVGTAM</sequence>
<feature type="region of interest" description="Disordered" evidence="1">
    <location>
        <begin position="308"/>
        <end position="337"/>
    </location>
</feature>
<feature type="compositionally biased region" description="Basic and acidic residues" evidence="1">
    <location>
        <begin position="614"/>
        <end position="625"/>
    </location>
</feature>
<organism evidence="3 4">
    <name type="scientific">Glarea lozoyensis (strain ATCC 20868 / MF5171)</name>
    <dbReference type="NCBI Taxonomy" id="1116229"/>
    <lineage>
        <taxon>Eukaryota</taxon>
        <taxon>Fungi</taxon>
        <taxon>Dikarya</taxon>
        <taxon>Ascomycota</taxon>
        <taxon>Pezizomycotina</taxon>
        <taxon>Leotiomycetes</taxon>
        <taxon>Helotiales</taxon>
        <taxon>Helotiaceae</taxon>
        <taxon>Glarea</taxon>
    </lineage>
</organism>
<dbReference type="RefSeq" id="XP_008086164.1">
    <property type="nucleotide sequence ID" value="XM_008087973.1"/>
</dbReference>
<evidence type="ECO:0000313" key="4">
    <source>
        <dbReference type="Proteomes" id="UP000016922"/>
    </source>
</evidence>
<keyword evidence="2" id="KW-0472">Membrane</keyword>
<dbReference type="GeneID" id="19461944"/>
<feature type="compositionally biased region" description="Polar residues" evidence="1">
    <location>
        <begin position="718"/>
        <end position="734"/>
    </location>
</feature>
<dbReference type="KEGG" id="glz:GLAREA_02888"/>
<dbReference type="eggNOG" id="ENOG502SR4V">
    <property type="taxonomic scope" value="Eukaryota"/>
</dbReference>
<evidence type="ECO:0000256" key="1">
    <source>
        <dbReference type="SAM" id="MobiDB-lite"/>
    </source>
</evidence>
<dbReference type="STRING" id="1116229.S3CP85"/>
<feature type="compositionally biased region" description="Polar residues" evidence="1">
    <location>
        <begin position="157"/>
        <end position="179"/>
    </location>
</feature>
<proteinExistence type="predicted"/>
<reference evidence="3 4" key="1">
    <citation type="journal article" date="2013" name="BMC Genomics">
        <title>Genomics-driven discovery of the pneumocandin biosynthetic gene cluster in the fungus Glarea lozoyensis.</title>
        <authorList>
            <person name="Chen L."/>
            <person name="Yue Q."/>
            <person name="Zhang X."/>
            <person name="Xiang M."/>
            <person name="Wang C."/>
            <person name="Li S."/>
            <person name="Che Y."/>
            <person name="Ortiz-Lopez F.J."/>
            <person name="Bills G.F."/>
            <person name="Liu X."/>
            <person name="An Z."/>
        </authorList>
    </citation>
    <scope>NUCLEOTIDE SEQUENCE [LARGE SCALE GENOMIC DNA]</scope>
    <source>
        <strain evidence="4">ATCC 20868 / MF5171</strain>
    </source>
</reference>
<feature type="compositionally biased region" description="Gly residues" evidence="1">
    <location>
        <begin position="25"/>
        <end position="35"/>
    </location>
</feature>
<feature type="region of interest" description="Disordered" evidence="1">
    <location>
        <begin position="381"/>
        <end position="406"/>
    </location>
</feature>
<keyword evidence="2" id="KW-1133">Transmembrane helix</keyword>
<feature type="compositionally biased region" description="Low complexity" evidence="1">
    <location>
        <begin position="237"/>
        <end position="251"/>
    </location>
</feature>
<feature type="region of interest" description="Disordered" evidence="1">
    <location>
        <begin position="608"/>
        <end position="766"/>
    </location>
</feature>
<feature type="compositionally biased region" description="Polar residues" evidence="1">
    <location>
        <begin position="448"/>
        <end position="462"/>
    </location>
</feature>
<dbReference type="HOGENOM" id="CLU_022556_0_0_1"/>
<feature type="compositionally biased region" description="Polar residues" evidence="1">
    <location>
        <begin position="683"/>
        <end position="703"/>
    </location>
</feature>
<feature type="compositionally biased region" description="Polar residues" evidence="1">
    <location>
        <begin position="210"/>
        <end position="236"/>
    </location>
</feature>
<evidence type="ECO:0000256" key="2">
    <source>
        <dbReference type="SAM" id="Phobius"/>
    </source>
</evidence>